<evidence type="ECO:0000313" key="2">
    <source>
        <dbReference type="Proteomes" id="UP000295453"/>
    </source>
</evidence>
<dbReference type="OrthoDB" id="4263108at2"/>
<proteinExistence type="predicted"/>
<evidence type="ECO:0000313" key="1">
    <source>
        <dbReference type="EMBL" id="TCJ31243.1"/>
    </source>
</evidence>
<sequence length="97" mass="10740">MPVRAWPIRSVPIRATERVISWIGKGSMMFLRSRASQISGSTPRSRKVVTVFSSSGWEVERPTPLPGQPRTYVRESTDNADAPCIVGCRGRRGLLNA</sequence>
<gene>
    <name evidence="1" type="ORF">EPD65_01355</name>
</gene>
<reference evidence="1 2" key="1">
    <citation type="submission" date="2019-03" db="EMBL/GenBank/DDBJ databases">
        <authorList>
            <person name="Kim M.K.M."/>
        </authorList>
    </citation>
    <scope>NUCLEOTIDE SEQUENCE [LARGE SCALE GENOMIC DNA]</scope>
    <source>
        <strain evidence="1 2">18JY15-6</strain>
    </source>
</reference>
<comment type="caution">
    <text evidence="1">The sequence shown here is derived from an EMBL/GenBank/DDBJ whole genome shotgun (WGS) entry which is preliminary data.</text>
</comment>
<protein>
    <submittedName>
        <fullName evidence="1">Uncharacterized protein</fullName>
    </submittedName>
</protein>
<organism evidence="1 2">
    <name type="scientific">Nocardioides jejuensis</name>
    <dbReference type="NCBI Taxonomy" id="2502782"/>
    <lineage>
        <taxon>Bacteria</taxon>
        <taxon>Bacillati</taxon>
        <taxon>Actinomycetota</taxon>
        <taxon>Actinomycetes</taxon>
        <taxon>Propionibacteriales</taxon>
        <taxon>Nocardioidaceae</taxon>
        <taxon>Nocardioides</taxon>
    </lineage>
</organism>
<name>A0A4R1CID7_9ACTN</name>
<accession>A0A4R1CID7</accession>
<dbReference type="Proteomes" id="UP000295453">
    <property type="component" value="Unassembled WGS sequence"/>
</dbReference>
<dbReference type="EMBL" id="SJZJ01000001">
    <property type="protein sequence ID" value="TCJ31243.1"/>
    <property type="molecule type" value="Genomic_DNA"/>
</dbReference>
<keyword evidence="2" id="KW-1185">Reference proteome</keyword>
<dbReference type="AlphaFoldDB" id="A0A4R1CID7"/>